<organism evidence="7 8">
    <name type="scientific">Roseateles depolymerans</name>
    <dbReference type="NCBI Taxonomy" id="76731"/>
    <lineage>
        <taxon>Bacteria</taxon>
        <taxon>Pseudomonadati</taxon>
        <taxon>Pseudomonadota</taxon>
        <taxon>Betaproteobacteria</taxon>
        <taxon>Burkholderiales</taxon>
        <taxon>Sphaerotilaceae</taxon>
        <taxon>Roseateles</taxon>
    </lineage>
</organism>
<evidence type="ECO:0000313" key="7">
    <source>
        <dbReference type="EMBL" id="ALV09032.1"/>
    </source>
</evidence>
<dbReference type="STRING" id="76731.RD2015_4591"/>
<dbReference type="OrthoDB" id="6794856at2"/>
<dbReference type="Gene3D" id="3.40.630.10">
    <property type="entry name" value="Zn peptidases"/>
    <property type="match status" value="1"/>
</dbReference>
<dbReference type="InterPro" id="IPR055438">
    <property type="entry name" value="AstE_AspA_cat"/>
</dbReference>
<keyword evidence="8" id="KW-1185">Reference proteome</keyword>
<keyword evidence="3" id="KW-0378">Hydrolase</keyword>
<feature type="compositionally biased region" description="Polar residues" evidence="5">
    <location>
        <begin position="1"/>
        <end position="15"/>
    </location>
</feature>
<keyword evidence="2" id="KW-0479">Metal-binding</keyword>
<protein>
    <submittedName>
        <fullName evidence="7">Succinylglutamate desuccinylase</fullName>
    </submittedName>
</protein>
<name>A0A0U3CKA7_9BURK</name>
<dbReference type="InterPro" id="IPR050178">
    <property type="entry name" value="AspA/AstE_fam"/>
</dbReference>
<evidence type="ECO:0000256" key="3">
    <source>
        <dbReference type="ARBA" id="ARBA00022801"/>
    </source>
</evidence>
<dbReference type="SUPFAM" id="SSF53187">
    <property type="entry name" value="Zn-dependent exopeptidases"/>
    <property type="match status" value="1"/>
</dbReference>
<feature type="domain" description="Succinylglutamate desuccinylase/Aspartoacylase catalytic" evidence="6">
    <location>
        <begin position="65"/>
        <end position="169"/>
    </location>
</feature>
<dbReference type="Proteomes" id="UP000060699">
    <property type="component" value="Chromosome"/>
</dbReference>
<dbReference type="GO" id="GO:0005829">
    <property type="term" value="C:cytosol"/>
    <property type="evidence" value="ECO:0007669"/>
    <property type="project" value="TreeGrafter"/>
</dbReference>
<comment type="cofactor">
    <cofactor evidence="1">
        <name>Zn(2+)</name>
        <dbReference type="ChEBI" id="CHEBI:29105"/>
    </cofactor>
</comment>
<proteinExistence type="predicted"/>
<feature type="region of interest" description="Disordered" evidence="5">
    <location>
        <begin position="1"/>
        <end position="62"/>
    </location>
</feature>
<dbReference type="GO" id="GO:0046872">
    <property type="term" value="F:metal ion binding"/>
    <property type="evidence" value="ECO:0007669"/>
    <property type="project" value="UniProtKB-KW"/>
</dbReference>
<dbReference type="AlphaFoldDB" id="A0A0U3CKA7"/>
<dbReference type="Pfam" id="PF24827">
    <property type="entry name" value="AstE_AspA_cat"/>
    <property type="match status" value="1"/>
</dbReference>
<keyword evidence="4" id="KW-0862">Zinc</keyword>
<accession>A0A0U3CKA7</accession>
<dbReference type="PANTHER" id="PTHR15162:SF7">
    <property type="entry name" value="SUCCINYLGLUTAMATE DESUCCINYLASE"/>
    <property type="match status" value="1"/>
</dbReference>
<reference evidence="7 8" key="1">
    <citation type="submission" date="2015-12" db="EMBL/GenBank/DDBJ databases">
        <title>Complete genome of Roseateles depolymerans KCTC 42856.</title>
        <authorList>
            <person name="Kim K.M."/>
        </authorList>
    </citation>
    <scope>NUCLEOTIDE SEQUENCE [LARGE SCALE GENOMIC DNA]</scope>
    <source>
        <strain evidence="7 8">KCTC 42856</strain>
    </source>
</reference>
<evidence type="ECO:0000259" key="6">
    <source>
        <dbReference type="Pfam" id="PF24827"/>
    </source>
</evidence>
<dbReference type="RefSeq" id="WP_083525932.1">
    <property type="nucleotide sequence ID" value="NZ_CP013729.1"/>
</dbReference>
<evidence type="ECO:0000256" key="2">
    <source>
        <dbReference type="ARBA" id="ARBA00022723"/>
    </source>
</evidence>
<dbReference type="GO" id="GO:0016788">
    <property type="term" value="F:hydrolase activity, acting on ester bonds"/>
    <property type="evidence" value="ECO:0007669"/>
    <property type="project" value="InterPro"/>
</dbReference>
<gene>
    <name evidence="7" type="ORF">RD2015_4591</name>
</gene>
<evidence type="ECO:0000256" key="1">
    <source>
        <dbReference type="ARBA" id="ARBA00001947"/>
    </source>
</evidence>
<sequence length="356" mass="38531">MGPSPSNRSKTTVSPSDGPDGQAAALPSEGADEAPEVQLHPPDLSPWRDGGTGVDHVHLRDSGRPGPTVMLVALTHGNELCGALALDWLLRQDVRPRQGRLVLAFANVQAFERFDPAQPFASRYVDEDLNRVWGDAVLRGPRTSAELHRARALRPFVDGADLLLDLHSMQEPGAPALTICGMTDKSVPLARALGQPSTLLVDTGHAAGLRLIDRGGFADPASPRQAVLVECGAHWEAASADMALDVSLRFLRHTGMVPADWADAHLRCPAPPRQRLVRVGQGVTARSHAFRFTRPVHHLMEIPHAGTLLAEDDGERWITPHDHCVLIMPMLRAGRAGQTMVRLGRYEDLPVTAGRT</sequence>
<dbReference type="PANTHER" id="PTHR15162">
    <property type="entry name" value="ASPARTOACYLASE"/>
    <property type="match status" value="1"/>
</dbReference>
<dbReference type="KEGG" id="rdp:RD2015_4591"/>
<evidence type="ECO:0000313" key="8">
    <source>
        <dbReference type="Proteomes" id="UP000060699"/>
    </source>
</evidence>
<evidence type="ECO:0000256" key="4">
    <source>
        <dbReference type="ARBA" id="ARBA00022833"/>
    </source>
</evidence>
<dbReference type="PATRIC" id="fig|76731.3.peg.4703"/>
<evidence type="ECO:0000256" key="5">
    <source>
        <dbReference type="SAM" id="MobiDB-lite"/>
    </source>
</evidence>
<dbReference type="EMBL" id="CP013729">
    <property type="protein sequence ID" value="ALV09032.1"/>
    <property type="molecule type" value="Genomic_DNA"/>
</dbReference>